<dbReference type="InParanoid" id="M3XJW3"/>
<dbReference type="HOGENOM" id="CLU_089165_0_0_1"/>
<evidence type="ECO:0000313" key="3">
    <source>
        <dbReference type="Proteomes" id="UP000008672"/>
    </source>
</evidence>
<name>M3XJW3_LATCH</name>
<dbReference type="OMA" id="NICAIWH"/>
<keyword evidence="3" id="KW-1185">Reference proteome</keyword>
<dbReference type="EMBL" id="AFYH01019484">
    <property type="status" value="NOT_ANNOTATED_CDS"/>
    <property type="molecule type" value="Genomic_DNA"/>
</dbReference>
<dbReference type="STRING" id="7897.ENSLACP00000023019"/>
<accession>M3XJW3</accession>
<evidence type="ECO:0000313" key="2">
    <source>
        <dbReference type="Ensembl" id="ENSLACP00000023019.1"/>
    </source>
</evidence>
<dbReference type="eggNOG" id="KOG2353">
    <property type="taxonomic scope" value="Eukaryota"/>
</dbReference>
<proteinExistence type="predicted"/>
<protein>
    <recommendedName>
        <fullName evidence="1">Voltage-dependent calcium channel alpha-2/delta subunit conserved region domain-containing protein</fullName>
    </recommendedName>
</protein>
<sequence length="170" mass="19229">MIPLLSLGRFLLEFNICAIWHQDGFAEAKSFFYHSHKQKRYGMLQPCDTVYPTYVHDPTIEETNGFIECGDCQKMFVIQEVPGSNLLLLVADANCDCSLFPPVTLEPQEVKYNASVKCNRMRSQKLRRRPDTCHAFHPEENAQDCGGASGIFPSLELFSFTLGTLAAVFR</sequence>
<dbReference type="EMBL" id="AFYH01019487">
    <property type="status" value="NOT_ANNOTATED_CDS"/>
    <property type="molecule type" value="Genomic_DNA"/>
</dbReference>
<dbReference type="EMBL" id="AFYH01019486">
    <property type="status" value="NOT_ANNOTATED_CDS"/>
    <property type="molecule type" value="Genomic_DNA"/>
</dbReference>
<dbReference type="EMBL" id="AFYH01019485">
    <property type="status" value="NOT_ANNOTATED_CDS"/>
    <property type="molecule type" value="Genomic_DNA"/>
</dbReference>
<dbReference type="GeneTree" id="ENSGT00940000155997"/>
<dbReference type="Proteomes" id="UP000008672">
    <property type="component" value="Unassembled WGS sequence"/>
</dbReference>
<dbReference type="AlphaFoldDB" id="M3XJW3"/>
<feature type="domain" description="Voltage-dependent calcium channel alpha-2/delta subunit conserved region" evidence="1">
    <location>
        <begin position="53"/>
        <end position="146"/>
    </location>
</feature>
<reference evidence="3" key="1">
    <citation type="submission" date="2011-08" db="EMBL/GenBank/DDBJ databases">
        <title>The draft genome of Latimeria chalumnae.</title>
        <authorList>
            <person name="Di Palma F."/>
            <person name="Alfoldi J."/>
            <person name="Johnson J."/>
            <person name="Berlin A."/>
            <person name="Gnerre S."/>
            <person name="Jaffe D."/>
            <person name="MacCallum I."/>
            <person name="Young S."/>
            <person name="Walker B.J."/>
            <person name="Lander E."/>
            <person name="Lindblad-Toh K."/>
        </authorList>
    </citation>
    <scope>NUCLEOTIDE SEQUENCE [LARGE SCALE GENOMIC DNA]</scope>
    <source>
        <strain evidence="3">Wild caught</strain>
    </source>
</reference>
<dbReference type="Ensembl" id="ENSLACT00000025228.1">
    <property type="protein sequence ID" value="ENSLACP00000023019.1"/>
    <property type="gene ID" value="ENSLACG00000022428.1"/>
</dbReference>
<dbReference type="EMBL" id="AFYH01019483">
    <property type="status" value="NOT_ANNOTATED_CDS"/>
    <property type="molecule type" value="Genomic_DNA"/>
</dbReference>
<organism evidence="2 3">
    <name type="scientific">Latimeria chalumnae</name>
    <name type="common">Coelacanth</name>
    <dbReference type="NCBI Taxonomy" id="7897"/>
    <lineage>
        <taxon>Eukaryota</taxon>
        <taxon>Metazoa</taxon>
        <taxon>Chordata</taxon>
        <taxon>Craniata</taxon>
        <taxon>Vertebrata</taxon>
        <taxon>Euteleostomi</taxon>
        <taxon>Coelacanthiformes</taxon>
        <taxon>Coelacanthidae</taxon>
        <taxon>Latimeria</taxon>
    </lineage>
</organism>
<dbReference type="InterPro" id="IPR013680">
    <property type="entry name" value="VDCC_a2/dsu"/>
</dbReference>
<reference evidence="2" key="3">
    <citation type="submission" date="2025-09" db="UniProtKB">
        <authorList>
            <consortium name="Ensembl"/>
        </authorList>
    </citation>
    <scope>IDENTIFICATION</scope>
</reference>
<evidence type="ECO:0000259" key="1">
    <source>
        <dbReference type="Pfam" id="PF08473"/>
    </source>
</evidence>
<reference evidence="2" key="2">
    <citation type="submission" date="2025-08" db="UniProtKB">
        <authorList>
            <consortium name="Ensembl"/>
        </authorList>
    </citation>
    <scope>IDENTIFICATION</scope>
</reference>
<dbReference type="Pfam" id="PF08473">
    <property type="entry name" value="VGCC_alpha2"/>
    <property type="match status" value="1"/>
</dbReference>